<dbReference type="KEGG" id="cdet:87945887"/>
<protein>
    <submittedName>
        <fullName evidence="2">Uncharacterized protein</fullName>
    </submittedName>
</protein>
<dbReference type="RefSeq" id="XP_062781594.1">
    <property type="nucleotide sequence ID" value="XM_062925543.1"/>
</dbReference>
<feature type="compositionally biased region" description="Polar residues" evidence="1">
    <location>
        <begin position="162"/>
        <end position="171"/>
    </location>
</feature>
<organism evidence="2 3">
    <name type="scientific">Colletotrichum destructivum</name>
    <dbReference type="NCBI Taxonomy" id="34406"/>
    <lineage>
        <taxon>Eukaryota</taxon>
        <taxon>Fungi</taxon>
        <taxon>Dikarya</taxon>
        <taxon>Ascomycota</taxon>
        <taxon>Pezizomycotina</taxon>
        <taxon>Sordariomycetes</taxon>
        <taxon>Hypocreomycetidae</taxon>
        <taxon>Glomerellales</taxon>
        <taxon>Glomerellaceae</taxon>
        <taxon>Colletotrichum</taxon>
        <taxon>Colletotrichum destructivum species complex</taxon>
    </lineage>
</organism>
<evidence type="ECO:0000313" key="2">
    <source>
        <dbReference type="EMBL" id="WQF84370.1"/>
    </source>
</evidence>
<dbReference type="EMBL" id="CP137310">
    <property type="protein sequence ID" value="WQF84370.1"/>
    <property type="molecule type" value="Genomic_DNA"/>
</dbReference>
<dbReference type="GeneID" id="87945887"/>
<reference evidence="3" key="1">
    <citation type="journal article" date="2023" name="bioRxiv">
        <title>Complete genome of the Medicago anthracnose fungus, Colletotrichum destructivum, reveals a mini-chromosome-like region within a core chromosome.</title>
        <authorList>
            <person name="Lapalu N."/>
            <person name="Simon A."/>
            <person name="Lu A."/>
            <person name="Plaumann P.-L."/>
            <person name="Amselem J."/>
            <person name="Pigne S."/>
            <person name="Auger A."/>
            <person name="Koch C."/>
            <person name="Dallery J.-F."/>
            <person name="O'Connell R.J."/>
        </authorList>
    </citation>
    <scope>NUCLEOTIDE SEQUENCE [LARGE SCALE GENOMIC DNA]</scope>
    <source>
        <strain evidence="3">CBS 520.97</strain>
    </source>
</reference>
<gene>
    <name evidence="2" type="ORF">CDEST_09384</name>
</gene>
<name>A0AAX4ILM1_9PEZI</name>
<keyword evidence="3" id="KW-1185">Reference proteome</keyword>
<feature type="region of interest" description="Disordered" evidence="1">
    <location>
        <begin position="152"/>
        <end position="171"/>
    </location>
</feature>
<evidence type="ECO:0000256" key="1">
    <source>
        <dbReference type="SAM" id="MobiDB-lite"/>
    </source>
</evidence>
<dbReference type="AlphaFoldDB" id="A0AAX4ILM1"/>
<sequence>MRNARNDPPGRSWLTQPYNFNHFARGALEDPSRLQILIIDDVETIAWSRKRPDAEQYMIETVRITNLCLAGFDVLRAVPNALANATSSRDTMLDDGFLDRCSLTADLTLRKVPERYGRCFDASFKPARIAVASIAPPAYLPLCRFPGSHCRRNRRQQPRLPGSSSGESCRE</sequence>
<dbReference type="Proteomes" id="UP001322277">
    <property type="component" value="Chromosome 6"/>
</dbReference>
<proteinExistence type="predicted"/>
<accession>A0AAX4ILM1</accession>
<evidence type="ECO:0000313" key="3">
    <source>
        <dbReference type="Proteomes" id="UP001322277"/>
    </source>
</evidence>